<feature type="region of interest" description="Disordered" evidence="2">
    <location>
        <begin position="32"/>
        <end position="53"/>
    </location>
</feature>
<dbReference type="PROSITE" id="PS50082">
    <property type="entry name" value="WD_REPEATS_2"/>
    <property type="match status" value="1"/>
</dbReference>
<dbReference type="Proteomes" id="UP001165060">
    <property type="component" value="Unassembled WGS sequence"/>
</dbReference>
<evidence type="ECO:0000313" key="3">
    <source>
        <dbReference type="EMBL" id="GMI25412.1"/>
    </source>
</evidence>
<name>A0ABQ6MFN3_9STRA</name>
<evidence type="ECO:0000313" key="4">
    <source>
        <dbReference type="Proteomes" id="UP001165060"/>
    </source>
</evidence>
<keyword evidence="1" id="KW-0853">WD repeat</keyword>
<proteinExistence type="predicted"/>
<dbReference type="EMBL" id="BRYB01000215">
    <property type="protein sequence ID" value="GMI25412.1"/>
    <property type="molecule type" value="Genomic_DNA"/>
</dbReference>
<dbReference type="PANTHER" id="PTHR44675">
    <property type="entry name" value="PAK1 INTERACTING PROTEIN 1"/>
    <property type="match status" value="1"/>
</dbReference>
<feature type="region of interest" description="Disordered" evidence="2">
    <location>
        <begin position="399"/>
        <end position="441"/>
    </location>
</feature>
<feature type="compositionally biased region" description="Acidic residues" evidence="2">
    <location>
        <begin position="336"/>
        <end position="354"/>
    </location>
</feature>
<feature type="compositionally biased region" description="Basic and acidic residues" evidence="2">
    <location>
        <begin position="424"/>
        <end position="441"/>
    </location>
</feature>
<comment type="caution">
    <text evidence="3">The sequence shown here is derived from an EMBL/GenBank/DDBJ whole genome shotgun (WGS) entry which is preliminary data.</text>
</comment>
<dbReference type="InterPro" id="IPR051959">
    <property type="entry name" value="PAK1-Kinase_Regulator"/>
</dbReference>
<feature type="repeat" description="WD" evidence="1">
    <location>
        <begin position="150"/>
        <end position="192"/>
    </location>
</feature>
<accession>A0ABQ6MFN3</accession>
<dbReference type="InterPro" id="IPR001680">
    <property type="entry name" value="WD40_rpt"/>
</dbReference>
<evidence type="ECO:0000256" key="1">
    <source>
        <dbReference type="PROSITE-ProRule" id="PRU00221"/>
    </source>
</evidence>
<protein>
    <recommendedName>
        <fullName evidence="5">WD40-repeat-containing domain protein</fullName>
    </recommendedName>
</protein>
<dbReference type="PROSITE" id="PS50294">
    <property type="entry name" value="WD_REPEATS_REGION"/>
    <property type="match status" value="1"/>
</dbReference>
<dbReference type="InterPro" id="IPR036322">
    <property type="entry name" value="WD40_repeat_dom_sf"/>
</dbReference>
<gene>
    <name evidence="3" type="ORF">TeGR_g9772</name>
</gene>
<dbReference type="SUPFAM" id="SSF50978">
    <property type="entry name" value="WD40 repeat-like"/>
    <property type="match status" value="1"/>
</dbReference>
<feature type="region of interest" description="Disordered" evidence="2">
    <location>
        <begin position="328"/>
        <end position="366"/>
    </location>
</feature>
<dbReference type="Pfam" id="PF00400">
    <property type="entry name" value="WD40"/>
    <property type="match status" value="1"/>
</dbReference>
<dbReference type="SMART" id="SM00320">
    <property type="entry name" value="WD40"/>
    <property type="match status" value="3"/>
</dbReference>
<sequence>MPGVLPSRFIISAGTYDGCVAGWDSAKNPKKLLPPASNLSPTRGLPPTPSSSPLPLSFAMSSHSGSVRVVSVPSCASATPPLMFSFGADQVLRLYDLALSVEIGETRLPPDIPGLVTSGSFAGAAHLLVGTAEGKLVLYDAQTLSVQHVMGGHAGPVSCVSAHPSGAMALTCGERDGTVRLWDLTRGRCTYVSRVKSDGAGPQTVRFSPSGESYCYSHGHTHVTAKDTVSGEVLLDVDLEDPRLRVNDLCYLGPDEGYVALGLNNGGLCLMRLNRGGGGEIRAAMVVEGGGSVKGGGGRVKAVSRLGGGSGYLVVSCTSEGEVSVWDLEGGANSLMDEDEDEDEDEEENDDEASEAGSSDGSADSDDGAVLVQRVKLGNSSRVTTIAAWSEEDAADLELAGEGAAEVPEEKQGKKRRGAVDATNIEKDAEPVRKAKKGDKEWKKSGGYKLGLGNGGVDTERVMGDKEGLEKARELITKAKKIKKKKDKKLAAGKGKK</sequence>
<dbReference type="Gene3D" id="2.130.10.10">
    <property type="entry name" value="YVTN repeat-like/Quinoprotein amine dehydrogenase"/>
    <property type="match status" value="2"/>
</dbReference>
<reference evidence="3 4" key="1">
    <citation type="journal article" date="2023" name="Commun. Biol.">
        <title>Genome analysis of Parmales, the sister group of diatoms, reveals the evolutionary specialization of diatoms from phago-mixotrophs to photoautotrophs.</title>
        <authorList>
            <person name="Ban H."/>
            <person name="Sato S."/>
            <person name="Yoshikawa S."/>
            <person name="Yamada K."/>
            <person name="Nakamura Y."/>
            <person name="Ichinomiya M."/>
            <person name="Sato N."/>
            <person name="Blanc-Mathieu R."/>
            <person name="Endo H."/>
            <person name="Kuwata A."/>
            <person name="Ogata H."/>
        </authorList>
    </citation>
    <scope>NUCLEOTIDE SEQUENCE [LARGE SCALE GENOMIC DNA]</scope>
</reference>
<evidence type="ECO:0000256" key="2">
    <source>
        <dbReference type="SAM" id="MobiDB-lite"/>
    </source>
</evidence>
<organism evidence="3 4">
    <name type="scientific">Tetraparma gracilis</name>
    <dbReference type="NCBI Taxonomy" id="2962635"/>
    <lineage>
        <taxon>Eukaryota</taxon>
        <taxon>Sar</taxon>
        <taxon>Stramenopiles</taxon>
        <taxon>Ochrophyta</taxon>
        <taxon>Bolidophyceae</taxon>
        <taxon>Parmales</taxon>
        <taxon>Triparmaceae</taxon>
        <taxon>Tetraparma</taxon>
    </lineage>
</organism>
<evidence type="ECO:0008006" key="5">
    <source>
        <dbReference type="Google" id="ProtNLM"/>
    </source>
</evidence>
<dbReference type="InterPro" id="IPR015943">
    <property type="entry name" value="WD40/YVTN_repeat-like_dom_sf"/>
</dbReference>
<keyword evidence="4" id="KW-1185">Reference proteome</keyword>
<dbReference type="PANTHER" id="PTHR44675:SF1">
    <property type="entry name" value="P21-ACTIVATED PROTEIN KINASE-INTERACTING PROTEIN 1"/>
    <property type="match status" value="1"/>
</dbReference>